<dbReference type="SMART" id="SM00132">
    <property type="entry name" value="LIM"/>
    <property type="match status" value="1"/>
</dbReference>
<dbReference type="GO" id="GO:0005634">
    <property type="term" value="C:nucleus"/>
    <property type="evidence" value="ECO:0007669"/>
    <property type="project" value="UniProtKB-SubCell"/>
</dbReference>
<evidence type="ECO:0000313" key="13">
    <source>
        <dbReference type="Ensembl" id="ENSNVIP00000000523.1"/>
    </source>
</evidence>
<keyword evidence="5" id="KW-0221">Differentiation</keyword>
<evidence type="ECO:0000256" key="11">
    <source>
        <dbReference type="PROSITE-ProRule" id="PRU00125"/>
    </source>
</evidence>
<evidence type="ECO:0000256" key="10">
    <source>
        <dbReference type="ARBA" id="ARBA00044322"/>
    </source>
</evidence>
<name>A0A8C7EIK2_NEOVI</name>
<proteinExistence type="predicted"/>
<sequence>MLIWRAGNKCGACGSTVNLVEEVQGAGRSFHSCCFLCMDCRTILDGTVAVVKKDGLKGYCCSQGTGALNMDSEERLGIKPKCVQTHMAITHPNASKLAQKYSGTEKCPTCRDFEYASEGIIGDLSFLSIFIKYHLLHCLLFRWNK</sequence>
<dbReference type="InterPro" id="IPR001781">
    <property type="entry name" value="Znf_LIM"/>
</dbReference>
<keyword evidence="3 11" id="KW-0479">Metal-binding</keyword>
<keyword evidence="8" id="KW-0539">Nucleus</keyword>
<dbReference type="GO" id="GO:0046872">
    <property type="term" value="F:metal ion binding"/>
    <property type="evidence" value="ECO:0007669"/>
    <property type="project" value="UniProtKB-KW"/>
</dbReference>
<reference evidence="13" key="1">
    <citation type="submission" date="2025-08" db="UniProtKB">
        <authorList>
            <consortium name="Ensembl"/>
        </authorList>
    </citation>
    <scope>IDENTIFICATION</scope>
</reference>
<dbReference type="PROSITE" id="PS50023">
    <property type="entry name" value="LIM_DOMAIN_2"/>
    <property type="match status" value="1"/>
</dbReference>
<accession>A0A8C7EIK2</accession>
<dbReference type="GO" id="GO:0030018">
    <property type="term" value="C:Z disc"/>
    <property type="evidence" value="ECO:0007669"/>
    <property type="project" value="TreeGrafter"/>
</dbReference>
<dbReference type="GO" id="GO:0045214">
    <property type="term" value="P:sarcomere organization"/>
    <property type="evidence" value="ECO:0007669"/>
    <property type="project" value="TreeGrafter"/>
</dbReference>
<evidence type="ECO:0000256" key="6">
    <source>
        <dbReference type="ARBA" id="ARBA00022833"/>
    </source>
</evidence>
<dbReference type="GO" id="GO:0060537">
    <property type="term" value="P:muscle tissue development"/>
    <property type="evidence" value="ECO:0007669"/>
    <property type="project" value="TreeGrafter"/>
</dbReference>
<reference evidence="13" key="2">
    <citation type="submission" date="2025-09" db="UniProtKB">
        <authorList>
            <consortium name="Ensembl"/>
        </authorList>
    </citation>
    <scope>IDENTIFICATION</scope>
</reference>
<dbReference type="Ensembl" id="ENSNVIT00000000600.1">
    <property type="protein sequence ID" value="ENSNVIP00000000523.1"/>
    <property type="gene ID" value="ENSNVIG00000000461.1"/>
</dbReference>
<dbReference type="Proteomes" id="UP000694425">
    <property type="component" value="Unplaced"/>
</dbReference>
<protein>
    <recommendedName>
        <fullName evidence="9">Cysteine and glycine-rich protein 2</fullName>
    </recommendedName>
    <alternativeName>
        <fullName evidence="10">Cysteine-rich protein 2</fullName>
    </alternativeName>
</protein>
<dbReference type="GO" id="GO:0008307">
    <property type="term" value="F:structural constituent of muscle"/>
    <property type="evidence" value="ECO:0007669"/>
    <property type="project" value="TreeGrafter"/>
</dbReference>
<dbReference type="PANTHER" id="PTHR24215">
    <property type="entry name" value="RHO-GTPASE-ACTIVATING PROTEIN LRG1"/>
    <property type="match status" value="1"/>
</dbReference>
<organism evidence="13 14">
    <name type="scientific">Neovison vison</name>
    <name type="common">American mink</name>
    <name type="synonym">Mustela vison</name>
    <dbReference type="NCBI Taxonomy" id="452646"/>
    <lineage>
        <taxon>Eukaryota</taxon>
        <taxon>Metazoa</taxon>
        <taxon>Chordata</taxon>
        <taxon>Craniata</taxon>
        <taxon>Vertebrata</taxon>
        <taxon>Euteleostomi</taxon>
        <taxon>Mammalia</taxon>
        <taxon>Eutheria</taxon>
        <taxon>Laurasiatheria</taxon>
        <taxon>Carnivora</taxon>
        <taxon>Caniformia</taxon>
        <taxon>Musteloidea</taxon>
        <taxon>Mustelidae</taxon>
        <taxon>Mustelinae</taxon>
        <taxon>Neogale</taxon>
    </lineage>
</organism>
<dbReference type="AlphaFoldDB" id="A0A8C7EIK2"/>
<dbReference type="GeneTree" id="ENSGT00940000154980"/>
<evidence type="ECO:0000259" key="12">
    <source>
        <dbReference type="PROSITE" id="PS50023"/>
    </source>
</evidence>
<evidence type="ECO:0000256" key="5">
    <source>
        <dbReference type="ARBA" id="ARBA00022782"/>
    </source>
</evidence>
<comment type="subcellular location">
    <subcellularLocation>
        <location evidence="1">Nucleus</location>
    </subcellularLocation>
</comment>
<evidence type="ECO:0000256" key="9">
    <source>
        <dbReference type="ARBA" id="ARBA00044161"/>
    </source>
</evidence>
<keyword evidence="7 11" id="KW-0440">LIM domain</keyword>
<dbReference type="GO" id="GO:0042805">
    <property type="term" value="F:actinin binding"/>
    <property type="evidence" value="ECO:0007669"/>
    <property type="project" value="TreeGrafter"/>
</dbReference>
<evidence type="ECO:0000256" key="8">
    <source>
        <dbReference type="ARBA" id="ARBA00023242"/>
    </source>
</evidence>
<dbReference type="Gene3D" id="2.10.110.10">
    <property type="entry name" value="Cysteine Rich Protein"/>
    <property type="match status" value="1"/>
</dbReference>
<dbReference type="PROSITE" id="PS00478">
    <property type="entry name" value="LIM_DOMAIN_1"/>
    <property type="match status" value="1"/>
</dbReference>
<keyword evidence="2" id="KW-0217">Developmental protein</keyword>
<feature type="domain" description="LIM zinc-binding" evidence="12">
    <location>
        <begin position="8"/>
        <end position="70"/>
    </location>
</feature>
<evidence type="ECO:0000256" key="4">
    <source>
        <dbReference type="ARBA" id="ARBA00022737"/>
    </source>
</evidence>
<evidence type="ECO:0000256" key="3">
    <source>
        <dbReference type="ARBA" id="ARBA00022723"/>
    </source>
</evidence>
<evidence type="ECO:0000256" key="7">
    <source>
        <dbReference type="ARBA" id="ARBA00023038"/>
    </source>
</evidence>
<dbReference type="PANTHER" id="PTHR24215:SF3">
    <property type="entry name" value="CYSTEINE AND GLYCINE-RICH PROTEIN 2"/>
    <property type="match status" value="1"/>
</dbReference>
<evidence type="ECO:0000256" key="2">
    <source>
        <dbReference type="ARBA" id="ARBA00022473"/>
    </source>
</evidence>
<keyword evidence="6 11" id="KW-0862">Zinc</keyword>
<evidence type="ECO:0000313" key="14">
    <source>
        <dbReference type="Proteomes" id="UP000694425"/>
    </source>
</evidence>
<dbReference type="SUPFAM" id="SSF57716">
    <property type="entry name" value="Glucocorticoid receptor-like (DNA-binding domain)"/>
    <property type="match status" value="2"/>
</dbReference>
<dbReference type="Pfam" id="PF00412">
    <property type="entry name" value="LIM"/>
    <property type="match status" value="1"/>
</dbReference>
<keyword evidence="14" id="KW-1185">Reference proteome</keyword>
<keyword evidence="4" id="KW-0677">Repeat</keyword>
<evidence type="ECO:0000256" key="1">
    <source>
        <dbReference type="ARBA" id="ARBA00004123"/>
    </source>
</evidence>